<dbReference type="InParanoid" id="A0A3N4KD24"/>
<dbReference type="Pfam" id="PF02128">
    <property type="entry name" value="Peptidase_M36"/>
    <property type="match status" value="1"/>
</dbReference>
<dbReference type="EC" id="3.4.24.-" evidence="13"/>
<comment type="similarity">
    <text evidence="2 13">Belongs to the peptidase M36 family.</text>
</comment>
<comment type="subcellular location">
    <subcellularLocation>
        <location evidence="1 13">Secreted</location>
    </subcellularLocation>
</comment>
<keyword evidence="16" id="KW-1185">Reference proteome</keyword>
<dbReference type="SUPFAM" id="SSF55486">
    <property type="entry name" value="Metalloproteases ('zincins'), catalytic domain"/>
    <property type="match status" value="1"/>
</dbReference>
<reference evidence="15 16" key="1">
    <citation type="journal article" date="2018" name="Nat. Ecol. Evol.">
        <title>Pezizomycetes genomes reveal the molecular basis of ectomycorrhizal truffle lifestyle.</title>
        <authorList>
            <person name="Murat C."/>
            <person name="Payen T."/>
            <person name="Noel B."/>
            <person name="Kuo A."/>
            <person name="Morin E."/>
            <person name="Chen J."/>
            <person name="Kohler A."/>
            <person name="Krizsan K."/>
            <person name="Balestrini R."/>
            <person name="Da Silva C."/>
            <person name="Montanini B."/>
            <person name="Hainaut M."/>
            <person name="Levati E."/>
            <person name="Barry K.W."/>
            <person name="Belfiori B."/>
            <person name="Cichocki N."/>
            <person name="Clum A."/>
            <person name="Dockter R.B."/>
            <person name="Fauchery L."/>
            <person name="Guy J."/>
            <person name="Iotti M."/>
            <person name="Le Tacon F."/>
            <person name="Lindquist E.A."/>
            <person name="Lipzen A."/>
            <person name="Malagnac F."/>
            <person name="Mello A."/>
            <person name="Molinier V."/>
            <person name="Miyauchi S."/>
            <person name="Poulain J."/>
            <person name="Riccioni C."/>
            <person name="Rubini A."/>
            <person name="Sitrit Y."/>
            <person name="Splivallo R."/>
            <person name="Traeger S."/>
            <person name="Wang M."/>
            <person name="Zifcakova L."/>
            <person name="Wipf D."/>
            <person name="Zambonelli A."/>
            <person name="Paolocci F."/>
            <person name="Nowrousian M."/>
            <person name="Ottonello S."/>
            <person name="Baldrian P."/>
            <person name="Spatafora J.W."/>
            <person name="Henrissat B."/>
            <person name="Nagy L.G."/>
            <person name="Aury J.M."/>
            <person name="Wincker P."/>
            <person name="Grigoriev I.V."/>
            <person name="Bonfante P."/>
            <person name="Martin F.M."/>
        </authorList>
    </citation>
    <scope>NUCLEOTIDE SEQUENCE [LARGE SCALE GENOMIC DNA]</scope>
    <source>
        <strain evidence="15 16">CCBAS932</strain>
    </source>
</reference>
<evidence type="ECO:0000256" key="4">
    <source>
        <dbReference type="ARBA" id="ARBA00022670"/>
    </source>
</evidence>
<evidence type="ECO:0000256" key="2">
    <source>
        <dbReference type="ARBA" id="ARBA00006006"/>
    </source>
</evidence>
<dbReference type="InterPro" id="IPR001842">
    <property type="entry name" value="Peptidase_M36"/>
</dbReference>
<feature type="binding site" evidence="12">
    <location>
        <position position="433"/>
    </location>
    <ligand>
        <name>Zn(2+)</name>
        <dbReference type="ChEBI" id="CHEBI:29105"/>
        <note>catalytic</note>
    </ligand>
</feature>
<keyword evidence="8 12" id="KW-0862">Zinc</keyword>
<keyword evidence="6" id="KW-0732">Signal</keyword>
<gene>
    <name evidence="15" type="ORF">P167DRAFT_560576</name>
</gene>
<evidence type="ECO:0000313" key="16">
    <source>
        <dbReference type="Proteomes" id="UP000277580"/>
    </source>
</evidence>
<dbReference type="InterPro" id="IPR050371">
    <property type="entry name" value="Fungal_virulence_M36"/>
</dbReference>
<evidence type="ECO:0000256" key="12">
    <source>
        <dbReference type="PIRSR" id="PIRSR601842-2"/>
    </source>
</evidence>
<dbReference type="PANTHER" id="PTHR33478:SF1">
    <property type="entry name" value="EXTRACELLULAR METALLOPROTEINASE MEP"/>
    <property type="match status" value="1"/>
</dbReference>
<dbReference type="GO" id="GO:0006508">
    <property type="term" value="P:proteolysis"/>
    <property type="evidence" value="ECO:0007669"/>
    <property type="project" value="UniProtKB-KW"/>
</dbReference>
<dbReference type="InterPro" id="IPR011096">
    <property type="entry name" value="FTP_domain"/>
</dbReference>
<keyword evidence="9 13" id="KW-0482">Metalloprotease</keyword>
<keyword evidence="10 13" id="KW-0865">Zymogen</keyword>
<evidence type="ECO:0000256" key="3">
    <source>
        <dbReference type="ARBA" id="ARBA00022525"/>
    </source>
</evidence>
<evidence type="ECO:0000256" key="6">
    <source>
        <dbReference type="ARBA" id="ARBA00022729"/>
    </source>
</evidence>
<evidence type="ECO:0000313" key="15">
    <source>
        <dbReference type="EMBL" id="RPB08390.1"/>
    </source>
</evidence>
<dbReference type="CDD" id="cd09596">
    <property type="entry name" value="M36"/>
    <property type="match status" value="1"/>
</dbReference>
<dbReference type="AlphaFoldDB" id="A0A3N4KD24"/>
<name>A0A3N4KD24_9PEZI</name>
<dbReference type="Gene3D" id="3.10.170.10">
    <property type="match status" value="1"/>
</dbReference>
<keyword evidence="4 13" id="KW-0645">Protease</keyword>
<dbReference type="EMBL" id="ML119164">
    <property type="protein sequence ID" value="RPB08390.1"/>
    <property type="molecule type" value="Genomic_DNA"/>
</dbReference>
<dbReference type="GO" id="GO:0008270">
    <property type="term" value="F:zinc ion binding"/>
    <property type="evidence" value="ECO:0007669"/>
    <property type="project" value="InterPro"/>
</dbReference>
<dbReference type="PANTHER" id="PTHR33478">
    <property type="entry name" value="EXTRACELLULAR METALLOPROTEINASE MEP"/>
    <property type="match status" value="1"/>
</dbReference>
<dbReference type="Gene3D" id="1.10.390.10">
    <property type="entry name" value="Neutral Protease Domain 2"/>
    <property type="match status" value="1"/>
</dbReference>
<comment type="cofactor">
    <cofactor evidence="12">
        <name>Zn(2+)</name>
        <dbReference type="ChEBI" id="CHEBI:29105"/>
    </cofactor>
    <text evidence="12">Binds 1 zinc ion per subunit.</text>
</comment>
<evidence type="ECO:0000259" key="14">
    <source>
        <dbReference type="Pfam" id="PF07504"/>
    </source>
</evidence>
<evidence type="ECO:0000256" key="1">
    <source>
        <dbReference type="ARBA" id="ARBA00004613"/>
    </source>
</evidence>
<sequence length="614" mass="66737">MNPQEDTPTHKHRLEFKIKGLIFASRTSLFPSDPKVIAAEHLKTIVPNAEFRENGDDYTDVDTGITHVYFTQTLNGLDIENAQANINIKRDGSILSVGLSFVTEGLDVPAPVRRQTLLSPLEALKGIVEKMDLPLNVDAAEAVPESSLVGGGQSFTIMGSEGAVSEPRADLTYYQTPEGIKLVWRFETDLNENWLITYANAQEKGSIIAVADYVADASYNVYPIGVNDPTDGARTAVTNPASNFASPNGWHTAGSTSYITTRGNNGIAQENWDAGSDYLNNQRPSSSGSSLNFNFEYSPSDDSPKDYIDAAVTQLFYTANAYHDLLEVLGFTEVAGNFEDVNTGAGGRGNDAVQLNAQDGSGFNNANMATPADGSRPRMRMYLWNVVPGVQRDGDFDNGVIIHEYTHGLSNRLTGGPSRSTCLSTTESGGLGEGWGDFYATAIRVKPNDTRTKDYAMGDWVNGAGIRRYPYSTSMTTNPTTYATINLSNWNALVHAIGSVWANILYEAMWNLEDKWGYQKEVMPTFRAGTSIPTTGRHLMMKLVLEGMKLQPCSPTFLTARDAILDADRALTGGENLCELWSAFSKRGLGASAKQGTGSNARVESFDMPTDISC</sequence>
<keyword evidence="3 13" id="KW-0964">Secreted</keyword>
<accession>A0A3N4KD24</accession>
<keyword evidence="5 12" id="KW-0479">Metal-binding</keyword>
<feature type="binding site" evidence="12">
    <location>
        <position position="216"/>
    </location>
    <ligand>
        <name>Zn(2+)</name>
        <dbReference type="ChEBI" id="CHEBI:29105"/>
        <note>catalytic</note>
    </ligand>
</feature>
<dbReference type="PRINTS" id="PR00999">
    <property type="entry name" value="FUNGALYSIN"/>
</dbReference>
<feature type="domain" description="FTP" evidence="14">
    <location>
        <begin position="56"/>
        <end position="101"/>
    </location>
</feature>
<dbReference type="OrthoDB" id="3227768at2759"/>
<evidence type="ECO:0000256" key="13">
    <source>
        <dbReference type="RuleBase" id="RU364017"/>
    </source>
</evidence>
<dbReference type="Proteomes" id="UP000277580">
    <property type="component" value="Unassembled WGS sequence"/>
</dbReference>
<dbReference type="InterPro" id="IPR027268">
    <property type="entry name" value="Peptidase_M4/M1_CTD_sf"/>
</dbReference>
<feature type="binding site" evidence="12">
    <location>
        <position position="403"/>
    </location>
    <ligand>
        <name>Zn(2+)</name>
        <dbReference type="ChEBI" id="CHEBI:29105"/>
        <note>catalytic</note>
    </ligand>
</feature>
<evidence type="ECO:0000256" key="9">
    <source>
        <dbReference type="ARBA" id="ARBA00023049"/>
    </source>
</evidence>
<organism evidence="15 16">
    <name type="scientific">Morchella conica CCBAS932</name>
    <dbReference type="NCBI Taxonomy" id="1392247"/>
    <lineage>
        <taxon>Eukaryota</taxon>
        <taxon>Fungi</taxon>
        <taxon>Dikarya</taxon>
        <taxon>Ascomycota</taxon>
        <taxon>Pezizomycotina</taxon>
        <taxon>Pezizomycetes</taxon>
        <taxon>Pezizales</taxon>
        <taxon>Morchellaceae</taxon>
        <taxon>Morchella</taxon>
    </lineage>
</organism>
<evidence type="ECO:0000256" key="10">
    <source>
        <dbReference type="ARBA" id="ARBA00023145"/>
    </source>
</evidence>
<evidence type="ECO:0000256" key="11">
    <source>
        <dbReference type="PIRSR" id="PIRSR601842-1"/>
    </source>
</evidence>
<protein>
    <recommendedName>
        <fullName evidence="13">Extracellular metalloproteinase</fullName>
        <ecNumber evidence="13">3.4.24.-</ecNumber>
    </recommendedName>
    <alternativeName>
        <fullName evidence="13">Fungalysin</fullName>
    </alternativeName>
</protein>
<evidence type="ECO:0000256" key="5">
    <source>
        <dbReference type="ARBA" id="ARBA00022723"/>
    </source>
</evidence>
<feature type="binding site" evidence="12">
    <location>
        <position position="407"/>
    </location>
    <ligand>
        <name>Zn(2+)</name>
        <dbReference type="ChEBI" id="CHEBI:29105"/>
        <note>catalytic</note>
    </ligand>
</feature>
<keyword evidence="7 13" id="KW-0378">Hydrolase</keyword>
<dbReference type="GO" id="GO:0005576">
    <property type="term" value="C:extracellular region"/>
    <property type="evidence" value="ECO:0007669"/>
    <property type="project" value="UniProtKB-SubCell"/>
</dbReference>
<dbReference type="Pfam" id="PF07504">
    <property type="entry name" value="FTP"/>
    <property type="match status" value="1"/>
</dbReference>
<proteinExistence type="inferred from homology"/>
<evidence type="ECO:0000256" key="7">
    <source>
        <dbReference type="ARBA" id="ARBA00022801"/>
    </source>
</evidence>
<feature type="active site" evidence="11">
    <location>
        <position position="404"/>
    </location>
</feature>
<evidence type="ECO:0000256" key="8">
    <source>
        <dbReference type="ARBA" id="ARBA00022833"/>
    </source>
</evidence>
<dbReference type="GO" id="GO:0004222">
    <property type="term" value="F:metalloendopeptidase activity"/>
    <property type="evidence" value="ECO:0007669"/>
    <property type="project" value="InterPro"/>
</dbReference>